<dbReference type="AlphaFoldDB" id="A0A7C1GCC9"/>
<gene>
    <name evidence="1" type="ORF">ENN26_04635</name>
</gene>
<protein>
    <submittedName>
        <fullName evidence="1">Uncharacterized protein</fullName>
    </submittedName>
</protein>
<comment type="caution">
    <text evidence="1">The sequence shown here is derived from an EMBL/GenBank/DDBJ whole genome shotgun (WGS) entry which is preliminary data.</text>
</comment>
<name>A0A7C1GCC9_9CREN</name>
<organism evidence="1">
    <name type="scientific">Thermofilum adornatum</name>
    <dbReference type="NCBI Taxonomy" id="1365176"/>
    <lineage>
        <taxon>Archaea</taxon>
        <taxon>Thermoproteota</taxon>
        <taxon>Thermoprotei</taxon>
        <taxon>Thermofilales</taxon>
        <taxon>Thermofilaceae</taxon>
        <taxon>Thermofilum</taxon>
    </lineage>
</organism>
<dbReference type="EMBL" id="DSAY01000083">
    <property type="protein sequence ID" value="HDP15048.1"/>
    <property type="molecule type" value="Genomic_DNA"/>
</dbReference>
<evidence type="ECO:0000313" key="1">
    <source>
        <dbReference type="EMBL" id="HDP15048.1"/>
    </source>
</evidence>
<proteinExistence type="predicted"/>
<accession>A0A7C1GCC9</accession>
<sequence length="100" mass="11799">MTKHFWCLNAETPDAALKLLREDSIRFAMKGEIIPNIELEACRNVVDFLTISERIKVVFKNNQYIFIPPLEMQIVYKEEVSKSEKDLEDALHLREVFKEK</sequence>
<reference evidence="1" key="1">
    <citation type="journal article" date="2020" name="mSystems">
        <title>Genome- and Community-Level Interaction Insights into Carbon Utilization and Element Cycling Functions of Hydrothermarchaeota in Hydrothermal Sediment.</title>
        <authorList>
            <person name="Zhou Z."/>
            <person name="Liu Y."/>
            <person name="Xu W."/>
            <person name="Pan J."/>
            <person name="Luo Z.H."/>
            <person name="Li M."/>
        </authorList>
    </citation>
    <scope>NUCLEOTIDE SEQUENCE [LARGE SCALE GENOMIC DNA]</scope>
    <source>
        <strain evidence="1">SpSt-116</strain>
    </source>
</reference>